<keyword evidence="3" id="KW-0274">FAD</keyword>
<sequence length="404" mass="43497">MHDSSRFDVAVVGAGPLGAATARHLTDRGASVLIVGPAEPDRFDDHRGVWAGYYDQGRLAHVLEVPLVTSLLATRSIRRFPDLRERSGVEFTAPTHSLCVLPDVSGHPQAAEWFDSSRLVRNAEDLGVAVEQLGEDELRSTYPQLRFAPGHLGLVQRDALIVNPRDLVRAELTAATSAGAVLVRDEVTDVSERADAVLLTTTSGATWRAEQAVMATGAASNATGLLTHPLEMNTFGATVVLVEVPDPNAIDMPAMMYLKSTEDGLDFGGIVMSPLRYPDGRWYIKVSGTSVLDNPLRTADEIAAWVRTGGRQDDIGEARALLGELLPGHELGPARTRPCTVCETATGLPYIDRVDDRTTIVIEGERGVMSADEIGRLAADFTASGTWQDGIPHEVFRAQWSVSG</sequence>
<dbReference type="RefSeq" id="WP_193926365.1">
    <property type="nucleotide sequence ID" value="NZ_JADEYC010000001.1"/>
</dbReference>
<comment type="caution">
    <text evidence="6">The sequence shown here is derived from an EMBL/GenBank/DDBJ whole genome shotgun (WGS) entry which is preliminary data.</text>
</comment>
<keyword evidence="2" id="KW-0285">Flavoprotein</keyword>
<evidence type="ECO:0000313" key="7">
    <source>
        <dbReference type="Proteomes" id="UP000598360"/>
    </source>
</evidence>
<comment type="cofactor">
    <cofactor evidence="1">
        <name>FAD</name>
        <dbReference type="ChEBI" id="CHEBI:57692"/>
    </cofactor>
</comment>
<dbReference type="InterPro" id="IPR006076">
    <property type="entry name" value="FAD-dep_OxRdtase"/>
</dbReference>
<dbReference type="Pfam" id="PF01266">
    <property type="entry name" value="DAO"/>
    <property type="match status" value="1"/>
</dbReference>
<dbReference type="Gene3D" id="3.30.9.10">
    <property type="entry name" value="D-Amino Acid Oxidase, subunit A, domain 2"/>
    <property type="match status" value="1"/>
</dbReference>
<organism evidence="6 7">
    <name type="scientific">Saccharopolyspora montiporae</name>
    <dbReference type="NCBI Taxonomy" id="2781240"/>
    <lineage>
        <taxon>Bacteria</taxon>
        <taxon>Bacillati</taxon>
        <taxon>Actinomycetota</taxon>
        <taxon>Actinomycetes</taxon>
        <taxon>Pseudonocardiales</taxon>
        <taxon>Pseudonocardiaceae</taxon>
        <taxon>Saccharopolyspora</taxon>
    </lineage>
</organism>
<dbReference type="GO" id="GO:0050660">
    <property type="term" value="F:flavin adenine dinucleotide binding"/>
    <property type="evidence" value="ECO:0007669"/>
    <property type="project" value="InterPro"/>
</dbReference>
<dbReference type="GO" id="GO:0008115">
    <property type="term" value="F:sarcosine oxidase activity"/>
    <property type="evidence" value="ECO:0007669"/>
    <property type="project" value="TreeGrafter"/>
</dbReference>
<protein>
    <submittedName>
        <fullName evidence="6">FAD-binding oxidoreductase</fullName>
    </submittedName>
</protein>
<name>A0A929B7A7_9PSEU</name>
<accession>A0A929B7A7</accession>
<dbReference type="Proteomes" id="UP000598360">
    <property type="component" value="Unassembled WGS sequence"/>
</dbReference>
<keyword evidence="4" id="KW-0560">Oxidoreductase</keyword>
<evidence type="ECO:0000256" key="3">
    <source>
        <dbReference type="ARBA" id="ARBA00022827"/>
    </source>
</evidence>
<evidence type="ECO:0000256" key="2">
    <source>
        <dbReference type="ARBA" id="ARBA00022630"/>
    </source>
</evidence>
<dbReference type="InterPro" id="IPR036188">
    <property type="entry name" value="FAD/NAD-bd_sf"/>
</dbReference>
<evidence type="ECO:0000313" key="6">
    <source>
        <dbReference type="EMBL" id="MBE9372913.1"/>
    </source>
</evidence>
<dbReference type="EMBL" id="JADEYC010000001">
    <property type="protein sequence ID" value="MBE9372913.1"/>
    <property type="molecule type" value="Genomic_DNA"/>
</dbReference>
<dbReference type="InterPro" id="IPR045170">
    <property type="entry name" value="MTOX"/>
</dbReference>
<dbReference type="PANTHER" id="PTHR10961">
    <property type="entry name" value="PEROXISOMAL SARCOSINE OXIDASE"/>
    <property type="match status" value="1"/>
</dbReference>
<reference evidence="6" key="1">
    <citation type="submission" date="2020-10" db="EMBL/GenBank/DDBJ databases">
        <title>Diversity and distribution of actinomycetes associated with coral in the coast of Hainan.</title>
        <authorList>
            <person name="Li F."/>
        </authorList>
    </citation>
    <scope>NUCLEOTIDE SEQUENCE</scope>
    <source>
        <strain evidence="6">HNM0983</strain>
    </source>
</reference>
<evidence type="ECO:0000256" key="4">
    <source>
        <dbReference type="ARBA" id="ARBA00023002"/>
    </source>
</evidence>
<dbReference type="Gene3D" id="3.50.50.60">
    <property type="entry name" value="FAD/NAD(P)-binding domain"/>
    <property type="match status" value="1"/>
</dbReference>
<dbReference type="PANTHER" id="PTHR10961:SF10">
    <property type="entry name" value="FAD DEPENDENT OXIDOREDUCTASE DOMAIN-CONTAINING PROTEIN"/>
    <property type="match status" value="1"/>
</dbReference>
<feature type="domain" description="FAD dependent oxidoreductase" evidence="5">
    <location>
        <begin position="8"/>
        <end position="380"/>
    </location>
</feature>
<dbReference type="AlphaFoldDB" id="A0A929B7A7"/>
<keyword evidence="7" id="KW-1185">Reference proteome</keyword>
<evidence type="ECO:0000256" key="1">
    <source>
        <dbReference type="ARBA" id="ARBA00001974"/>
    </source>
</evidence>
<dbReference type="SUPFAM" id="SSF51905">
    <property type="entry name" value="FAD/NAD(P)-binding domain"/>
    <property type="match status" value="1"/>
</dbReference>
<evidence type="ECO:0000259" key="5">
    <source>
        <dbReference type="Pfam" id="PF01266"/>
    </source>
</evidence>
<gene>
    <name evidence="6" type="ORF">IQ251_00480</name>
</gene>
<proteinExistence type="predicted"/>